<evidence type="ECO:0000256" key="5">
    <source>
        <dbReference type="ARBA" id="ARBA00023136"/>
    </source>
</evidence>
<keyword evidence="8" id="KW-0150">Chloroplast</keyword>
<keyword evidence="8" id="KW-0934">Plastid</keyword>
<reference evidence="8" key="1">
    <citation type="submission" date="2019-02" db="EMBL/GenBank/DDBJ databases">
        <title>Dictyochophyceae plastid genomes reveal unusual variability of their organisation.</title>
        <authorList>
            <person name="Han K.Y."/>
            <person name="Maciszewski K."/>
            <person name="Graf L."/>
            <person name="Andersen R.A."/>
            <person name="Karnkowska A."/>
            <person name="Yoon H.S."/>
        </authorList>
    </citation>
    <scope>NUCLEOTIDE SEQUENCE</scope>
</reference>
<gene>
    <name evidence="7 8" type="primary">psb30</name>
    <name evidence="7" type="synonym">ycf12</name>
</gene>
<keyword evidence="4 7" id="KW-1133">Transmembrane helix</keyword>
<organism evidence="8">
    <name type="scientific">Octactis speculum</name>
    <dbReference type="NCBI Taxonomy" id="3111310"/>
    <lineage>
        <taxon>Eukaryota</taxon>
        <taxon>Sar</taxon>
        <taxon>Stramenopiles</taxon>
        <taxon>Ochrophyta</taxon>
        <taxon>Dictyochophyceae</taxon>
        <taxon>Dictyochales</taxon>
        <taxon>Dictyochaceae</taxon>
        <taxon>Octactis</taxon>
    </lineage>
</organism>
<keyword evidence="5 7" id="KW-0472">Membrane</keyword>
<comment type="function">
    <text evidence="7">A core subunit of photosystem II (PSII), probably helps stabilize the reaction center.</text>
</comment>
<sequence>MNFQIIGQLASAALILLSGPIVIVLLALKQGNL</sequence>
<dbReference type="GO" id="GO:0015979">
    <property type="term" value="P:photosynthesis"/>
    <property type="evidence" value="ECO:0007669"/>
    <property type="project" value="UniProtKB-KW"/>
</dbReference>
<feature type="transmembrane region" description="Helical" evidence="7">
    <location>
        <begin position="6"/>
        <end position="28"/>
    </location>
</feature>
<dbReference type="GO" id="GO:0009535">
    <property type="term" value="C:chloroplast thylakoid membrane"/>
    <property type="evidence" value="ECO:0007669"/>
    <property type="project" value="UniProtKB-SubCell"/>
</dbReference>
<evidence type="ECO:0000256" key="1">
    <source>
        <dbReference type="ARBA" id="ARBA00004167"/>
    </source>
</evidence>
<evidence type="ECO:0000256" key="3">
    <source>
        <dbReference type="ARBA" id="ARBA00022692"/>
    </source>
</evidence>
<dbReference type="HAMAP" id="MF_01329">
    <property type="entry name" value="PSII_Psb30_Ycf12"/>
    <property type="match status" value="1"/>
</dbReference>
<comment type="subunit">
    <text evidence="7">PSII is composed of 1 copy each of membrane proteins PsbA, PsbB, PsbC, PsbD, PsbE, PsbF, PsbH, PsbI, PsbJ, PsbK, PsbL, PsbM, PsbT, PsbX, PsbY, PsbZ, Psb30/Ycf12, peripheral proteins of the oxygen-evolving complex and a large number of cofactors. It forms dimeric complexes.</text>
</comment>
<keyword evidence="3 7" id="KW-0812">Transmembrane</keyword>
<dbReference type="AlphaFoldDB" id="A0A514CPF7"/>
<geneLocation type="chloroplast" evidence="8"/>
<dbReference type="GO" id="GO:0009523">
    <property type="term" value="C:photosystem II"/>
    <property type="evidence" value="ECO:0007669"/>
    <property type="project" value="UniProtKB-KW"/>
</dbReference>
<name>A0A514CPF7_9STRA</name>
<keyword evidence="7" id="KW-0793">Thylakoid</keyword>
<keyword evidence="2 7" id="KW-0602">Photosynthesis</keyword>
<accession>A0A514CPF7</accession>
<dbReference type="EMBL" id="MK561359">
    <property type="protein sequence ID" value="QDH81693.1"/>
    <property type="molecule type" value="Genomic_DNA"/>
</dbReference>
<evidence type="ECO:0000256" key="4">
    <source>
        <dbReference type="ARBA" id="ARBA00022989"/>
    </source>
</evidence>
<evidence type="ECO:0000256" key="6">
    <source>
        <dbReference type="ARBA" id="ARBA00023276"/>
    </source>
</evidence>
<dbReference type="InterPro" id="IPR010284">
    <property type="entry name" value="PSII_Ycf12_core-subunit"/>
</dbReference>
<comment type="subcellular location">
    <subcellularLocation>
        <location evidence="1">Membrane</location>
        <topology evidence="1">Single-pass membrane protein</topology>
    </subcellularLocation>
    <subcellularLocation>
        <location evidence="7">Plastid</location>
        <location evidence="7">Chloroplast thylakoid membrane</location>
        <topology evidence="7">Single-pass membrane protein</topology>
    </subcellularLocation>
</comment>
<evidence type="ECO:0000256" key="2">
    <source>
        <dbReference type="ARBA" id="ARBA00022531"/>
    </source>
</evidence>
<comment type="similarity">
    <text evidence="7">Belongs to the Psb30/Ycf12 family.</text>
</comment>
<protein>
    <recommendedName>
        <fullName evidence="7">Photosystem II reaction center protein Psb30</fullName>
    </recommendedName>
    <alternativeName>
        <fullName evidence="7">Photosystem II reaction center protein Ycf12</fullName>
    </alternativeName>
</protein>
<dbReference type="GeneID" id="40868877"/>
<dbReference type="RefSeq" id="YP_009677032.1">
    <property type="nucleotide sequence ID" value="NC_043929.1"/>
</dbReference>
<dbReference type="Pfam" id="PF05969">
    <property type="entry name" value="PSII_Ycf12"/>
    <property type="match status" value="1"/>
</dbReference>
<keyword evidence="6 7" id="KW-0604">Photosystem II</keyword>
<evidence type="ECO:0000313" key="8">
    <source>
        <dbReference type="EMBL" id="QDH81693.1"/>
    </source>
</evidence>
<dbReference type="NCBIfam" id="NF010239">
    <property type="entry name" value="PRK13686.1"/>
    <property type="match status" value="1"/>
</dbReference>
<evidence type="ECO:0000256" key="7">
    <source>
        <dbReference type="HAMAP-Rule" id="MF_01329"/>
    </source>
</evidence>
<proteinExistence type="inferred from homology"/>